<protein>
    <submittedName>
        <fullName evidence="1">Uncharacterized protein</fullName>
    </submittedName>
</protein>
<dbReference type="Proteomes" id="UP001060215">
    <property type="component" value="Chromosome 8"/>
</dbReference>
<sequence>MRKRQVCTCSGGWGRRRVRQGRGGGVGGSGALGFGGKGLTFGTGSSTGFSSRFYLSSKPFLCSEPSASSTSVVVVTFDYSSHLISSHLMCLSVFWINMY</sequence>
<proteinExistence type="predicted"/>
<name>A0ACC0GNL8_9ERIC</name>
<evidence type="ECO:0000313" key="1">
    <source>
        <dbReference type="EMBL" id="KAI8001076.1"/>
    </source>
</evidence>
<reference evidence="1 2" key="1">
    <citation type="journal article" date="2022" name="Plant J.">
        <title>Chromosome-level genome of Camellia lanceoleosa provides a valuable resource for understanding genome evolution and self-incompatibility.</title>
        <authorList>
            <person name="Gong W."/>
            <person name="Xiao S."/>
            <person name="Wang L."/>
            <person name="Liao Z."/>
            <person name="Chang Y."/>
            <person name="Mo W."/>
            <person name="Hu G."/>
            <person name="Li W."/>
            <person name="Zhao G."/>
            <person name="Zhu H."/>
            <person name="Hu X."/>
            <person name="Ji K."/>
            <person name="Xiang X."/>
            <person name="Song Q."/>
            <person name="Yuan D."/>
            <person name="Jin S."/>
            <person name="Zhang L."/>
        </authorList>
    </citation>
    <scope>NUCLEOTIDE SEQUENCE [LARGE SCALE GENOMIC DNA]</scope>
    <source>
        <strain evidence="1">SQ_2022a</strain>
    </source>
</reference>
<accession>A0ACC0GNL8</accession>
<evidence type="ECO:0000313" key="2">
    <source>
        <dbReference type="Proteomes" id="UP001060215"/>
    </source>
</evidence>
<gene>
    <name evidence="1" type="ORF">LOK49_LG09G01156</name>
</gene>
<organism evidence="1 2">
    <name type="scientific">Camellia lanceoleosa</name>
    <dbReference type="NCBI Taxonomy" id="1840588"/>
    <lineage>
        <taxon>Eukaryota</taxon>
        <taxon>Viridiplantae</taxon>
        <taxon>Streptophyta</taxon>
        <taxon>Embryophyta</taxon>
        <taxon>Tracheophyta</taxon>
        <taxon>Spermatophyta</taxon>
        <taxon>Magnoliopsida</taxon>
        <taxon>eudicotyledons</taxon>
        <taxon>Gunneridae</taxon>
        <taxon>Pentapetalae</taxon>
        <taxon>asterids</taxon>
        <taxon>Ericales</taxon>
        <taxon>Theaceae</taxon>
        <taxon>Camellia</taxon>
    </lineage>
</organism>
<dbReference type="EMBL" id="CM045765">
    <property type="protein sequence ID" value="KAI8001076.1"/>
    <property type="molecule type" value="Genomic_DNA"/>
</dbReference>
<keyword evidence="2" id="KW-1185">Reference proteome</keyword>
<comment type="caution">
    <text evidence="1">The sequence shown here is derived from an EMBL/GenBank/DDBJ whole genome shotgun (WGS) entry which is preliminary data.</text>
</comment>